<name>A0A396GVM3_MEDTR</name>
<comment type="caution">
    <text evidence="1">The sequence shown here is derived from an EMBL/GenBank/DDBJ whole genome shotgun (WGS) entry which is preliminary data.</text>
</comment>
<accession>A0A396GVM3</accession>
<gene>
    <name evidence="1" type="ORF">MtrunA17_Chr7g0219971</name>
</gene>
<organism evidence="1">
    <name type="scientific">Medicago truncatula</name>
    <name type="common">Barrel medic</name>
    <name type="synonym">Medicago tribuloides</name>
    <dbReference type="NCBI Taxonomy" id="3880"/>
    <lineage>
        <taxon>Eukaryota</taxon>
        <taxon>Viridiplantae</taxon>
        <taxon>Streptophyta</taxon>
        <taxon>Embryophyta</taxon>
        <taxon>Tracheophyta</taxon>
        <taxon>Spermatophyta</taxon>
        <taxon>Magnoliopsida</taxon>
        <taxon>eudicotyledons</taxon>
        <taxon>Gunneridae</taxon>
        <taxon>Pentapetalae</taxon>
        <taxon>rosids</taxon>
        <taxon>fabids</taxon>
        <taxon>Fabales</taxon>
        <taxon>Fabaceae</taxon>
        <taxon>Papilionoideae</taxon>
        <taxon>50 kb inversion clade</taxon>
        <taxon>NPAAA clade</taxon>
        <taxon>Hologalegina</taxon>
        <taxon>IRL clade</taxon>
        <taxon>Trifolieae</taxon>
        <taxon>Medicago</taxon>
    </lineage>
</organism>
<proteinExistence type="predicted"/>
<sequence>MIYTPVFFYSCALLPSKSEYHFHCRLPSPLLQTPISSFYSKLKFNPSLRIILKNPQKFPYCNFASNLTLISFKYISFYYHPDLDLVCHRHSFRISIVIFDTGVKFSWSETVVFSSHLNISKTS</sequence>
<dbReference type="AlphaFoldDB" id="A0A396GVM3"/>
<protein>
    <submittedName>
        <fullName evidence="1">Uncharacterized protein</fullName>
    </submittedName>
</protein>
<evidence type="ECO:0000313" key="1">
    <source>
        <dbReference type="EMBL" id="RHN44488.1"/>
    </source>
</evidence>
<dbReference type="Gramene" id="rna38612">
    <property type="protein sequence ID" value="RHN44488.1"/>
    <property type="gene ID" value="gene38612"/>
</dbReference>
<dbReference type="Proteomes" id="UP000265566">
    <property type="component" value="Chromosome 7"/>
</dbReference>
<reference evidence="1" key="1">
    <citation type="journal article" date="2018" name="Nat. Plants">
        <title>Whole-genome landscape of Medicago truncatula symbiotic genes.</title>
        <authorList>
            <person name="Pecrix Y."/>
            <person name="Gamas P."/>
            <person name="Carrere S."/>
        </authorList>
    </citation>
    <scope>NUCLEOTIDE SEQUENCE</scope>
    <source>
        <tissue evidence="1">Leaves</tissue>
    </source>
</reference>
<dbReference type="EMBL" id="PSQE01000007">
    <property type="protein sequence ID" value="RHN44488.1"/>
    <property type="molecule type" value="Genomic_DNA"/>
</dbReference>